<reference evidence="1 3" key="1">
    <citation type="submission" date="2021-11" db="EMBL/GenBank/DDBJ databases">
        <authorList>
            <person name="Islam A."/>
            <person name="Islam S."/>
            <person name="Flora M.S."/>
            <person name="Rahman M."/>
            <person name="Ziaur R.M."/>
            <person name="Epstein J.H."/>
            <person name="Hassan M."/>
            <person name="Klassen M."/>
            <person name="Woodard K."/>
            <person name="Webb A."/>
            <person name="Webby R.J."/>
            <person name="El Zowalaty M.E."/>
        </authorList>
    </citation>
    <scope>NUCLEOTIDE SEQUENCE</scope>
    <source>
        <strain evidence="2">Pbs1</strain>
        <strain evidence="1">Pbs3</strain>
    </source>
</reference>
<evidence type="ECO:0000313" key="4">
    <source>
        <dbReference type="Proteomes" id="UP001160483"/>
    </source>
</evidence>
<name>A0AAU9KJ34_9STRA</name>
<evidence type="ECO:0000313" key="2">
    <source>
        <dbReference type="EMBL" id="CAH0519771.1"/>
    </source>
</evidence>
<comment type="caution">
    <text evidence="1">The sequence shown here is derived from an EMBL/GenBank/DDBJ whole genome shotgun (WGS) entry which is preliminary data.</text>
</comment>
<evidence type="ECO:0000313" key="3">
    <source>
        <dbReference type="Proteomes" id="UP001158986"/>
    </source>
</evidence>
<protein>
    <submittedName>
        <fullName evidence="1">Uncharacterized protein</fullName>
    </submittedName>
</protein>
<sequence length="211" mass="24320">MRFNVGAKKLISSDCFRLLGLVQEVQNDVEVMKPVLCELEVMRLSGIMSSVNTRDFMMEMLESREFDDDFVLFLRKEIFGPNKDQASNDIKVISLFGKQDAVKHELNNLSCWSVEVSNNLNKEDQGVYCVTRQNDEAPGRLLVLFGWIQDFLFKKDRLRDTVTYMLCFLTCLNPDMVCCLSPEDVELVERTVVSMKSNHLDAWKSFSVAFM</sequence>
<dbReference type="Proteomes" id="UP001158986">
    <property type="component" value="Unassembled WGS sequence"/>
</dbReference>
<accession>A0AAU9KJ34</accession>
<dbReference type="EMBL" id="CAKKTJ010000104">
    <property type="protein sequence ID" value="CAH0474336.1"/>
    <property type="molecule type" value="Genomic_DNA"/>
</dbReference>
<gene>
    <name evidence="2" type="ORF">PBS001_LOCUS6287</name>
    <name evidence="1" type="ORF">PBS003_LOCUS1192</name>
</gene>
<organism evidence="1 4">
    <name type="scientific">Peronospora belbahrii</name>
    <dbReference type="NCBI Taxonomy" id="622444"/>
    <lineage>
        <taxon>Eukaryota</taxon>
        <taxon>Sar</taxon>
        <taxon>Stramenopiles</taxon>
        <taxon>Oomycota</taxon>
        <taxon>Peronosporomycetes</taxon>
        <taxon>Peronosporales</taxon>
        <taxon>Peronosporaceae</taxon>
        <taxon>Peronospora</taxon>
    </lineage>
</organism>
<dbReference type="Proteomes" id="UP001160483">
    <property type="component" value="Unassembled WGS sequence"/>
</dbReference>
<dbReference type="EMBL" id="CAKLCB010000315">
    <property type="protein sequence ID" value="CAH0519771.1"/>
    <property type="molecule type" value="Genomic_DNA"/>
</dbReference>
<evidence type="ECO:0000313" key="1">
    <source>
        <dbReference type="EMBL" id="CAH0474336.1"/>
    </source>
</evidence>
<keyword evidence="3" id="KW-1185">Reference proteome</keyword>
<proteinExistence type="predicted"/>
<dbReference type="AlphaFoldDB" id="A0AAU9KJ34"/>